<name>A0ABQ4R9A6_9HYPH</name>
<evidence type="ECO:0000313" key="1">
    <source>
        <dbReference type="EMBL" id="GJD53374.1"/>
    </source>
</evidence>
<gene>
    <name evidence="1" type="ORF">OPKNFCMD_6149</name>
</gene>
<organism evidence="1 2">
    <name type="scientific">Methylobacterium crusticola</name>
    <dbReference type="NCBI Taxonomy" id="1697972"/>
    <lineage>
        <taxon>Bacteria</taxon>
        <taxon>Pseudomonadati</taxon>
        <taxon>Pseudomonadota</taxon>
        <taxon>Alphaproteobacteria</taxon>
        <taxon>Hyphomicrobiales</taxon>
        <taxon>Methylobacteriaceae</taxon>
        <taxon>Methylobacterium</taxon>
    </lineage>
</organism>
<reference evidence="1" key="2">
    <citation type="submission" date="2021-08" db="EMBL/GenBank/DDBJ databases">
        <authorList>
            <person name="Tani A."/>
            <person name="Ola A."/>
            <person name="Ogura Y."/>
            <person name="Katsura K."/>
            <person name="Hayashi T."/>
        </authorList>
    </citation>
    <scope>NUCLEOTIDE SEQUENCE</scope>
    <source>
        <strain evidence="1">KCTC 52305</strain>
    </source>
</reference>
<protein>
    <submittedName>
        <fullName evidence="1">Uncharacterized protein</fullName>
    </submittedName>
</protein>
<comment type="caution">
    <text evidence="1">The sequence shown here is derived from an EMBL/GenBank/DDBJ whole genome shotgun (WGS) entry which is preliminary data.</text>
</comment>
<keyword evidence="2" id="KW-1185">Reference proteome</keyword>
<proteinExistence type="predicted"/>
<sequence>MKRSAEAAAKCRVLRELDRLLAQHSAAAKTPGSRRAG</sequence>
<reference evidence="1" key="1">
    <citation type="journal article" date="2021" name="Front. Microbiol.">
        <title>Comprehensive Comparative Genomics and Phenotyping of Methylobacterium Species.</title>
        <authorList>
            <person name="Alessa O."/>
            <person name="Ogura Y."/>
            <person name="Fujitani Y."/>
            <person name="Takami H."/>
            <person name="Hayashi T."/>
            <person name="Sahin N."/>
            <person name="Tani A."/>
        </authorList>
    </citation>
    <scope>NUCLEOTIDE SEQUENCE</scope>
    <source>
        <strain evidence="1">KCTC 52305</strain>
    </source>
</reference>
<evidence type="ECO:0000313" key="2">
    <source>
        <dbReference type="Proteomes" id="UP001055167"/>
    </source>
</evidence>
<dbReference type="Proteomes" id="UP001055167">
    <property type="component" value="Unassembled WGS sequence"/>
</dbReference>
<dbReference type="EMBL" id="BPQH01000028">
    <property type="protein sequence ID" value="GJD53374.1"/>
    <property type="molecule type" value="Genomic_DNA"/>
</dbReference>
<accession>A0ABQ4R9A6</accession>